<feature type="region of interest" description="Disordered" evidence="1">
    <location>
        <begin position="390"/>
        <end position="474"/>
    </location>
</feature>
<feature type="compositionally biased region" description="Low complexity" evidence="1">
    <location>
        <begin position="336"/>
        <end position="351"/>
    </location>
</feature>
<feature type="compositionally biased region" description="Basic and acidic residues" evidence="1">
    <location>
        <begin position="428"/>
        <end position="439"/>
    </location>
</feature>
<feature type="region of interest" description="Disordered" evidence="1">
    <location>
        <begin position="309"/>
        <end position="358"/>
    </location>
</feature>
<gene>
    <name evidence="2" type="ORF">BD311DRAFT_3632</name>
</gene>
<sequence length="474" mass="51349">MYEEVCLVCGRPVLADGRAYCGDECESQDITSPSISTTSSAQPSPLLRSSHNTPVHLSEVPALHPSALGQSLGARKVSHRVRHSESSSSNSSTSWYALDDEHEEDSPSLAIYGANADDEYYAIHPDYATDPSKLSPSFANGYSHNSSSLAYVRRPSTTNHRAMIPSLHRRTSSVSALTASTGVSRSIPHDISGENGLDDRPSAPATPSSIRSDLRHGRKSADLPTPPSDEDGHDEEPGTVTSKKRRNRASLPAYFSLLVSTSTTPRSHKGPSALSMLSRSLQNNSASPPAPRIANPVLDTTTAFAMAQPTRVSRDLVSPTVAAPRGRSRRRDPDGRSSSSRRSPSRSPCPRAHAHQSAQVRARLDSMEKVADWVAHSPVVAAGVRAARQLAQRRNSSPPPLPKFEKMGYRDSGIDIEEYDQNDVQPENEGRRGRRRPDELDQIAHGVDRKAPGYGNGRSGILSRERGRTAAVKR</sequence>
<name>A0A4Q9N8A5_9APHY</name>
<accession>A0A4Q9N8A5</accession>
<dbReference type="OMA" id="HYRDNTA"/>
<feature type="compositionally biased region" description="Low complexity" evidence="1">
    <location>
        <begin position="28"/>
        <end position="45"/>
    </location>
</feature>
<feature type="region of interest" description="Disordered" evidence="1">
    <location>
        <begin position="161"/>
        <end position="247"/>
    </location>
</feature>
<feature type="compositionally biased region" description="Polar residues" evidence="1">
    <location>
        <begin position="172"/>
        <end position="184"/>
    </location>
</feature>
<organism evidence="2">
    <name type="scientific">Dichomitus squalens</name>
    <dbReference type="NCBI Taxonomy" id="114155"/>
    <lineage>
        <taxon>Eukaryota</taxon>
        <taxon>Fungi</taxon>
        <taxon>Dikarya</taxon>
        <taxon>Basidiomycota</taxon>
        <taxon>Agaricomycotina</taxon>
        <taxon>Agaricomycetes</taxon>
        <taxon>Polyporales</taxon>
        <taxon>Polyporaceae</taxon>
        <taxon>Dichomitus</taxon>
    </lineage>
</organism>
<evidence type="ECO:0000256" key="1">
    <source>
        <dbReference type="SAM" id="MobiDB-lite"/>
    </source>
</evidence>
<feature type="compositionally biased region" description="Basic and acidic residues" evidence="1">
    <location>
        <begin position="403"/>
        <end position="413"/>
    </location>
</feature>
<dbReference type="EMBL" id="ML143386">
    <property type="protein sequence ID" value="TBU35481.1"/>
    <property type="molecule type" value="Genomic_DNA"/>
</dbReference>
<feature type="compositionally biased region" description="Basic and acidic residues" evidence="1">
    <location>
        <begin position="187"/>
        <end position="201"/>
    </location>
</feature>
<dbReference type="Proteomes" id="UP000292957">
    <property type="component" value="Unassembled WGS sequence"/>
</dbReference>
<protein>
    <submittedName>
        <fullName evidence="2">Uncharacterized protein</fullName>
    </submittedName>
</protein>
<feature type="region of interest" description="Disordered" evidence="1">
    <location>
        <begin position="73"/>
        <end position="100"/>
    </location>
</feature>
<dbReference type="AlphaFoldDB" id="A0A4Q9N8A5"/>
<feature type="compositionally biased region" description="Basic and acidic residues" evidence="1">
    <location>
        <begin position="212"/>
        <end position="221"/>
    </location>
</feature>
<reference evidence="2" key="1">
    <citation type="submission" date="2019-01" db="EMBL/GenBank/DDBJ databases">
        <title>Draft genome sequences of three monokaryotic isolates of the white-rot basidiomycete fungus Dichomitus squalens.</title>
        <authorList>
            <consortium name="DOE Joint Genome Institute"/>
            <person name="Lopez S.C."/>
            <person name="Andreopoulos B."/>
            <person name="Pangilinan J."/>
            <person name="Lipzen A."/>
            <person name="Riley R."/>
            <person name="Ahrendt S."/>
            <person name="Ng V."/>
            <person name="Barry K."/>
            <person name="Daum C."/>
            <person name="Grigoriev I.V."/>
            <person name="Hilden K.S."/>
            <person name="Makela M.R."/>
            <person name="de Vries R.P."/>
        </authorList>
    </citation>
    <scope>NUCLEOTIDE SEQUENCE [LARGE SCALE GENOMIC DNA]</scope>
    <source>
        <strain evidence="2">OM18370.1</strain>
    </source>
</reference>
<proteinExistence type="predicted"/>
<dbReference type="OrthoDB" id="2984747at2759"/>
<feature type="region of interest" description="Disordered" evidence="1">
    <location>
        <begin position="27"/>
        <end position="52"/>
    </location>
</feature>
<evidence type="ECO:0000313" key="2">
    <source>
        <dbReference type="EMBL" id="TBU35481.1"/>
    </source>
</evidence>